<reference evidence="4 5" key="1">
    <citation type="submission" date="2019-07" db="EMBL/GenBank/DDBJ databases">
        <title>Whole genome shotgun sequence of Staphylococcus cohnii subsp. urealyticus NBRC 109766.</title>
        <authorList>
            <person name="Hosoyama A."/>
            <person name="Uohara A."/>
            <person name="Ohji S."/>
            <person name="Ichikawa N."/>
        </authorList>
    </citation>
    <scope>NUCLEOTIDE SEQUENCE [LARGE SCALE GENOMIC DNA]</scope>
    <source>
        <strain evidence="4 5">NBRC 109766</strain>
    </source>
</reference>
<dbReference type="GeneID" id="78333313"/>
<dbReference type="GO" id="GO:0003677">
    <property type="term" value="F:DNA binding"/>
    <property type="evidence" value="ECO:0007669"/>
    <property type="project" value="UniProtKB-UniRule"/>
</dbReference>
<evidence type="ECO:0000256" key="2">
    <source>
        <dbReference type="PROSITE-ProRule" id="PRU00335"/>
    </source>
</evidence>
<keyword evidence="5" id="KW-1185">Reference proteome</keyword>
<dbReference type="AlphaFoldDB" id="A0AB34AL44"/>
<dbReference type="PROSITE" id="PS50977">
    <property type="entry name" value="HTH_TETR_2"/>
    <property type="match status" value="1"/>
</dbReference>
<protein>
    <submittedName>
        <fullName evidence="4">TetR family transcriptional regulator</fullName>
    </submittedName>
</protein>
<comment type="caution">
    <text evidence="4">The sequence shown here is derived from an EMBL/GenBank/DDBJ whole genome shotgun (WGS) entry which is preliminary data.</text>
</comment>
<dbReference type="SUPFAM" id="SSF46689">
    <property type="entry name" value="Homeodomain-like"/>
    <property type="match status" value="1"/>
</dbReference>
<evidence type="ECO:0000313" key="4">
    <source>
        <dbReference type="EMBL" id="GEQ03254.1"/>
    </source>
</evidence>
<proteinExistence type="predicted"/>
<evidence type="ECO:0000313" key="5">
    <source>
        <dbReference type="Proteomes" id="UP000321839"/>
    </source>
</evidence>
<dbReference type="EMBL" id="BKAW01000008">
    <property type="protein sequence ID" value="GEQ03254.1"/>
    <property type="molecule type" value="Genomic_DNA"/>
</dbReference>
<dbReference type="Gene3D" id="1.10.357.10">
    <property type="entry name" value="Tetracycline Repressor, domain 2"/>
    <property type="match status" value="1"/>
</dbReference>
<keyword evidence="1 2" id="KW-0238">DNA-binding</keyword>
<dbReference type="RefSeq" id="WP_103161502.1">
    <property type="nucleotide sequence ID" value="NZ_BKAW01000008.1"/>
</dbReference>
<sequence length="185" mass="22128">MNEKDLRVIKTKRALSQSLYVLLEKYAFSTISVNQICNEALVHRTTFYKHFYDKYDLLIYLMTYLTQDYFSTDIKDRINNPFTSLDQSITHIDEFSKIKHKQEDDKEFERTVENHFIRILQNDIKANEHRITVDQSVPIDLVFYVYGATLYGFMEWMHEHNNNNMSPQAIDALFHKMINIQVNDE</sequence>
<name>A0AB34AL44_STAUR</name>
<dbReference type="Proteomes" id="UP000321839">
    <property type="component" value="Unassembled WGS sequence"/>
</dbReference>
<accession>A0AB34AL44</accession>
<dbReference type="InterPro" id="IPR050624">
    <property type="entry name" value="HTH-type_Tx_Regulator"/>
</dbReference>
<evidence type="ECO:0000256" key="1">
    <source>
        <dbReference type="ARBA" id="ARBA00023125"/>
    </source>
</evidence>
<evidence type="ECO:0000259" key="3">
    <source>
        <dbReference type="PROSITE" id="PS50977"/>
    </source>
</evidence>
<gene>
    <name evidence="4" type="ORF">SCO02_16950</name>
</gene>
<dbReference type="PANTHER" id="PTHR43479">
    <property type="entry name" value="ACREF/ENVCD OPERON REPRESSOR-RELATED"/>
    <property type="match status" value="1"/>
</dbReference>
<feature type="DNA-binding region" description="H-T-H motif" evidence="2">
    <location>
        <begin position="32"/>
        <end position="51"/>
    </location>
</feature>
<dbReference type="PANTHER" id="PTHR43479:SF16">
    <property type="entry name" value="HTH TETR-TYPE DOMAIN-CONTAINING PROTEIN"/>
    <property type="match status" value="1"/>
</dbReference>
<organism evidence="4 5">
    <name type="scientific">Staphylococcus ureilyticus</name>
    <name type="common">Staphylococcus cohnii subsp. urealyticus</name>
    <dbReference type="NCBI Taxonomy" id="94138"/>
    <lineage>
        <taxon>Bacteria</taxon>
        <taxon>Bacillati</taxon>
        <taxon>Bacillota</taxon>
        <taxon>Bacilli</taxon>
        <taxon>Bacillales</taxon>
        <taxon>Staphylococcaceae</taxon>
        <taxon>Staphylococcus</taxon>
        <taxon>Staphylococcus cohnii species complex</taxon>
    </lineage>
</organism>
<dbReference type="InterPro" id="IPR001647">
    <property type="entry name" value="HTH_TetR"/>
</dbReference>
<dbReference type="InterPro" id="IPR009057">
    <property type="entry name" value="Homeodomain-like_sf"/>
</dbReference>
<feature type="domain" description="HTH tetR-type" evidence="3">
    <location>
        <begin position="9"/>
        <end position="69"/>
    </location>
</feature>